<dbReference type="Proteomes" id="UP000030701">
    <property type="component" value="Unassembled WGS sequence"/>
</dbReference>
<reference evidence="1" key="1">
    <citation type="submission" date="2011-11" db="EMBL/GenBank/DDBJ databases">
        <title>The Genome Sequence of Fusarium oxysporum Cotton.</title>
        <authorList>
            <consortium name="The Broad Institute Genome Sequencing Platform"/>
            <person name="Ma L.-J."/>
            <person name="Gale L.R."/>
            <person name="Schwartz D.C."/>
            <person name="Zhou S."/>
            <person name="Corby-Kistler H."/>
            <person name="Young S.K."/>
            <person name="Zeng Q."/>
            <person name="Gargeya S."/>
            <person name="Fitzgerald M."/>
            <person name="Haas B."/>
            <person name="Abouelleil A."/>
            <person name="Alvarado L."/>
            <person name="Arachchi H.M."/>
            <person name="Berlin A."/>
            <person name="Brown A."/>
            <person name="Chapman S.B."/>
            <person name="Chen Z."/>
            <person name="Dunbar C."/>
            <person name="Freedman E."/>
            <person name="Gearin G."/>
            <person name="Goldberg J."/>
            <person name="Griggs A."/>
            <person name="Gujja S."/>
            <person name="Heiman D."/>
            <person name="Howarth C."/>
            <person name="Larson L."/>
            <person name="Lui A."/>
            <person name="MacDonald P.J.P."/>
            <person name="Montmayeur A."/>
            <person name="Murphy C."/>
            <person name="Neiman D."/>
            <person name="Pearson M."/>
            <person name="Priest M."/>
            <person name="Roberts A."/>
            <person name="Saif S."/>
            <person name="Shea T."/>
            <person name="Shenoy N."/>
            <person name="Sisk P."/>
            <person name="Stolte C."/>
            <person name="Sykes S."/>
            <person name="Wortman J."/>
            <person name="Nusbaum C."/>
            <person name="Birren B."/>
        </authorList>
    </citation>
    <scope>NUCLEOTIDE SEQUENCE [LARGE SCALE GENOMIC DNA]</scope>
    <source>
        <strain evidence="1">25433</strain>
    </source>
</reference>
<accession>X0KFM6</accession>
<dbReference type="AlphaFoldDB" id="X0KFM6"/>
<protein>
    <submittedName>
        <fullName evidence="1">Uncharacterized protein</fullName>
    </submittedName>
</protein>
<name>X0KFM6_FUSOX</name>
<dbReference type="EMBL" id="KK035606">
    <property type="protein sequence ID" value="EXM12384.1"/>
    <property type="molecule type" value="Genomic_DNA"/>
</dbReference>
<gene>
    <name evidence="1" type="ORF">FOTG_19115</name>
</gene>
<organism evidence="1">
    <name type="scientific">Fusarium oxysporum f. sp. vasinfectum 25433</name>
    <dbReference type="NCBI Taxonomy" id="1089449"/>
    <lineage>
        <taxon>Eukaryota</taxon>
        <taxon>Fungi</taxon>
        <taxon>Dikarya</taxon>
        <taxon>Ascomycota</taxon>
        <taxon>Pezizomycotina</taxon>
        <taxon>Sordariomycetes</taxon>
        <taxon>Hypocreomycetidae</taxon>
        <taxon>Hypocreales</taxon>
        <taxon>Nectriaceae</taxon>
        <taxon>Fusarium</taxon>
        <taxon>Fusarium oxysporum species complex</taxon>
    </lineage>
</organism>
<evidence type="ECO:0000313" key="1">
    <source>
        <dbReference type="EMBL" id="EXM12384.1"/>
    </source>
</evidence>
<dbReference type="HOGENOM" id="CLU_3224627_0_0_1"/>
<reference evidence="1" key="2">
    <citation type="submission" date="2014-03" db="EMBL/GenBank/DDBJ databases">
        <title>The Genome Annotation of Fusarium oxysporum Cotton.</title>
        <authorList>
            <consortium name="The Broad Institute Genomics Platform"/>
            <person name="Ma L.-J."/>
            <person name="Corby-Kistler H."/>
            <person name="Broz K."/>
            <person name="Gale L.R."/>
            <person name="Jonkers W."/>
            <person name="O'Donnell K."/>
            <person name="Ploetz R."/>
            <person name="Steinberg C."/>
            <person name="Schwartz D.C."/>
            <person name="VanEtten H."/>
            <person name="Zhou S."/>
            <person name="Young S.K."/>
            <person name="Zeng Q."/>
            <person name="Gargeya S."/>
            <person name="Fitzgerald M."/>
            <person name="Abouelleil A."/>
            <person name="Alvarado L."/>
            <person name="Chapman S.B."/>
            <person name="Gainer-Dewar J."/>
            <person name="Goldberg J."/>
            <person name="Griggs A."/>
            <person name="Gujja S."/>
            <person name="Hansen M."/>
            <person name="Howarth C."/>
            <person name="Imamovic A."/>
            <person name="Ireland A."/>
            <person name="Larimer J."/>
            <person name="McCowan C."/>
            <person name="Murphy C."/>
            <person name="Pearson M."/>
            <person name="Poon T.W."/>
            <person name="Priest M."/>
            <person name="Roberts A."/>
            <person name="Saif S."/>
            <person name="Shea T."/>
            <person name="Sykes S."/>
            <person name="Wortman J."/>
            <person name="Nusbaum C."/>
            <person name="Birren B."/>
        </authorList>
    </citation>
    <scope>NUCLEOTIDE SEQUENCE</scope>
    <source>
        <strain evidence="1">25433</strain>
    </source>
</reference>
<proteinExistence type="predicted"/>
<sequence>MSSISVGTEVEMLDHCPTDSRHMVEEFIADTNGDMGMPYDYTIV</sequence>